<evidence type="ECO:0000256" key="1">
    <source>
        <dbReference type="SAM" id="SignalP"/>
    </source>
</evidence>
<reference evidence="2 3" key="1">
    <citation type="submission" date="2018-11" db="EMBL/GenBank/DDBJ databases">
        <title>Draft genome analysis of Rheinheimera mesophila isolated from an industrial waste site.</title>
        <authorList>
            <person name="Yu Q."/>
            <person name="Qi Y."/>
            <person name="Zhang H."/>
            <person name="Lu Y."/>
            <person name="Pu J."/>
        </authorList>
    </citation>
    <scope>NUCLEOTIDE SEQUENCE [LARGE SCALE GENOMIC DNA]</scope>
    <source>
        <strain evidence="2 3">IITR13</strain>
    </source>
</reference>
<dbReference type="AlphaFoldDB" id="A0A3P3QRY6"/>
<dbReference type="Proteomes" id="UP000276260">
    <property type="component" value="Unassembled WGS sequence"/>
</dbReference>
<organism evidence="2 3">
    <name type="scientific">Rheinheimera mesophila</name>
    <dbReference type="NCBI Taxonomy" id="1547515"/>
    <lineage>
        <taxon>Bacteria</taxon>
        <taxon>Pseudomonadati</taxon>
        <taxon>Pseudomonadota</taxon>
        <taxon>Gammaproteobacteria</taxon>
        <taxon>Chromatiales</taxon>
        <taxon>Chromatiaceae</taxon>
        <taxon>Rheinheimera</taxon>
    </lineage>
</organism>
<sequence>MLKKLILIPALALSFMAAANVAVIVHPSNAATLSQDDINKLFTGRAKTFTDGKAAEPVNLAEAVAVRADFDQKALGRSSSQMKAYWSKLVFTGKGTPPKELASEQEVLDAVAKNPAAIGYVSAAAVTGSVKVALTLN</sequence>
<accession>A0A3P3QRY6</accession>
<feature type="signal peptide" evidence="1">
    <location>
        <begin position="1"/>
        <end position="19"/>
    </location>
</feature>
<name>A0A3P3QRY6_9GAMM</name>
<dbReference type="RefSeq" id="WP_046518181.1">
    <property type="nucleotide sequence ID" value="NZ_LAVS01000001.1"/>
</dbReference>
<gene>
    <name evidence="2" type="ORF">EIK76_05375</name>
</gene>
<proteinExistence type="predicted"/>
<keyword evidence="3" id="KW-1185">Reference proteome</keyword>
<comment type="caution">
    <text evidence="2">The sequence shown here is derived from an EMBL/GenBank/DDBJ whole genome shotgun (WGS) entry which is preliminary data.</text>
</comment>
<dbReference type="SUPFAM" id="SSF53850">
    <property type="entry name" value="Periplasmic binding protein-like II"/>
    <property type="match status" value="1"/>
</dbReference>
<keyword evidence="1" id="KW-0732">Signal</keyword>
<dbReference type="OrthoDB" id="5368544at2"/>
<evidence type="ECO:0000313" key="2">
    <source>
        <dbReference type="EMBL" id="RRJ23498.1"/>
    </source>
</evidence>
<dbReference type="Gene3D" id="3.40.190.10">
    <property type="entry name" value="Periplasmic binding protein-like II"/>
    <property type="match status" value="1"/>
</dbReference>
<evidence type="ECO:0000313" key="3">
    <source>
        <dbReference type="Proteomes" id="UP000276260"/>
    </source>
</evidence>
<dbReference type="EMBL" id="RRCF01000001">
    <property type="protein sequence ID" value="RRJ23498.1"/>
    <property type="molecule type" value="Genomic_DNA"/>
</dbReference>
<feature type="chain" id="PRO_5018603234" evidence="1">
    <location>
        <begin position="20"/>
        <end position="137"/>
    </location>
</feature>
<protein>
    <submittedName>
        <fullName evidence="2">Phosphate ABC transporter substrate-binding protein</fullName>
    </submittedName>
</protein>